<organism evidence="2 3">
    <name type="scientific">Thanatephorus cucumeris (strain AG1-IA)</name>
    <name type="common">Rice sheath blight fungus</name>
    <name type="synonym">Rhizoctonia solani</name>
    <dbReference type="NCBI Taxonomy" id="983506"/>
    <lineage>
        <taxon>Eukaryota</taxon>
        <taxon>Fungi</taxon>
        <taxon>Dikarya</taxon>
        <taxon>Basidiomycota</taxon>
        <taxon>Agaricomycotina</taxon>
        <taxon>Agaricomycetes</taxon>
        <taxon>Cantharellales</taxon>
        <taxon>Ceratobasidiaceae</taxon>
        <taxon>Rhizoctonia</taxon>
        <taxon>Rhizoctonia solani AG-1</taxon>
    </lineage>
</organism>
<dbReference type="Proteomes" id="UP000011668">
    <property type="component" value="Unassembled WGS sequence"/>
</dbReference>
<evidence type="ECO:0000256" key="1">
    <source>
        <dbReference type="SAM" id="SignalP"/>
    </source>
</evidence>
<dbReference type="AlphaFoldDB" id="L8WNM6"/>
<feature type="chain" id="PRO_5003997445" evidence="1">
    <location>
        <begin position="18"/>
        <end position="59"/>
    </location>
</feature>
<evidence type="ECO:0000313" key="2">
    <source>
        <dbReference type="EMBL" id="ELU38372.1"/>
    </source>
</evidence>
<gene>
    <name evidence="2" type="ORF">AG1IA_07588</name>
</gene>
<keyword evidence="3" id="KW-1185">Reference proteome</keyword>
<sequence>MLFFIPLIFEFMPLSVCKPFAPSNCTQQTYYTRLALSSRLKWDEEGLPSIRPTGTSTIV</sequence>
<accession>L8WNM6</accession>
<comment type="caution">
    <text evidence="2">The sequence shown here is derived from an EMBL/GenBank/DDBJ whole genome shotgun (WGS) entry which is preliminary data.</text>
</comment>
<reference evidence="2 3" key="1">
    <citation type="journal article" date="2013" name="Nat. Commun.">
        <title>The evolution and pathogenic mechanisms of the rice sheath blight pathogen.</title>
        <authorList>
            <person name="Zheng A."/>
            <person name="Lin R."/>
            <person name="Xu L."/>
            <person name="Qin P."/>
            <person name="Tang C."/>
            <person name="Ai P."/>
            <person name="Zhang D."/>
            <person name="Liu Y."/>
            <person name="Sun Z."/>
            <person name="Feng H."/>
            <person name="Wang Y."/>
            <person name="Chen Y."/>
            <person name="Liang X."/>
            <person name="Fu R."/>
            <person name="Li Q."/>
            <person name="Zhang J."/>
            <person name="Yu X."/>
            <person name="Xie Z."/>
            <person name="Ding L."/>
            <person name="Guan P."/>
            <person name="Tang J."/>
            <person name="Liang Y."/>
            <person name="Wang S."/>
            <person name="Deng Q."/>
            <person name="Li S."/>
            <person name="Zhu J."/>
            <person name="Wang L."/>
            <person name="Liu H."/>
            <person name="Li P."/>
        </authorList>
    </citation>
    <scope>NUCLEOTIDE SEQUENCE [LARGE SCALE GENOMIC DNA]</scope>
    <source>
        <strain evidence="3">AG-1 IA</strain>
    </source>
</reference>
<dbReference type="EMBL" id="AFRT01002187">
    <property type="protein sequence ID" value="ELU38372.1"/>
    <property type="molecule type" value="Genomic_DNA"/>
</dbReference>
<proteinExistence type="predicted"/>
<dbReference type="HOGENOM" id="CLU_2962505_0_0_1"/>
<evidence type="ECO:0000313" key="3">
    <source>
        <dbReference type="Proteomes" id="UP000011668"/>
    </source>
</evidence>
<feature type="signal peptide" evidence="1">
    <location>
        <begin position="1"/>
        <end position="17"/>
    </location>
</feature>
<protein>
    <submittedName>
        <fullName evidence="2">Uncharacterized protein</fullName>
    </submittedName>
</protein>
<name>L8WNM6_THACA</name>
<keyword evidence="1" id="KW-0732">Signal</keyword>